<protein>
    <submittedName>
        <fullName evidence="9">Transmembrane protein 151B-like isoform X1</fullName>
    </submittedName>
</protein>
<gene>
    <name evidence="9" type="primary">LOC106466440</name>
</gene>
<dbReference type="GeneID" id="106466440"/>
<evidence type="ECO:0000256" key="3">
    <source>
        <dbReference type="ARBA" id="ARBA00022692"/>
    </source>
</evidence>
<organism evidence="8 9">
    <name type="scientific">Limulus polyphemus</name>
    <name type="common">Atlantic horseshoe crab</name>
    <dbReference type="NCBI Taxonomy" id="6850"/>
    <lineage>
        <taxon>Eukaryota</taxon>
        <taxon>Metazoa</taxon>
        <taxon>Ecdysozoa</taxon>
        <taxon>Arthropoda</taxon>
        <taxon>Chelicerata</taxon>
        <taxon>Merostomata</taxon>
        <taxon>Xiphosura</taxon>
        <taxon>Limulidae</taxon>
        <taxon>Limulus</taxon>
    </lineage>
</organism>
<proteinExistence type="inferred from homology"/>
<dbReference type="PANTHER" id="PTHR31893:SF5">
    <property type="entry name" value="TRANSMEMBRANE PROTEIN 151 HOMOLOG"/>
    <property type="match status" value="1"/>
</dbReference>
<dbReference type="Proteomes" id="UP000694941">
    <property type="component" value="Unplaced"/>
</dbReference>
<evidence type="ECO:0000256" key="5">
    <source>
        <dbReference type="ARBA" id="ARBA00023136"/>
    </source>
</evidence>
<keyword evidence="8" id="KW-1185">Reference proteome</keyword>
<feature type="compositionally biased region" description="Polar residues" evidence="6">
    <location>
        <begin position="423"/>
        <end position="446"/>
    </location>
</feature>
<evidence type="ECO:0000256" key="4">
    <source>
        <dbReference type="ARBA" id="ARBA00022989"/>
    </source>
</evidence>
<dbReference type="InterPro" id="IPR026767">
    <property type="entry name" value="Tmem151"/>
</dbReference>
<comment type="subcellular location">
    <subcellularLocation>
        <location evidence="1">Membrane</location>
        <topology evidence="1">Multi-pass membrane protein</topology>
    </subcellularLocation>
</comment>
<dbReference type="Pfam" id="PF14857">
    <property type="entry name" value="TMEM151"/>
    <property type="match status" value="1"/>
</dbReference>
<keyword evidence="5 7" id="KW-0472">Membrane</keyword>
<keyword evidence="4 7" id="KW-1133">Transmembrane helix</keyword>
<evidence type="ECO:0000256" key="6">
    <source>
        <dbReference type="SAM" id="MobiDB-lite"/>
    </source>
</evidence>
<evidence type="ECO:0000313" key="8">
    <source>
        <dbReference type="Proteomes" id="UP000694941"/>
    </source>
</evidence>
<evidence type="ECO:0000256" key="2">
    <source>
        <dbReference type="ARBA" id="ARBA00009583"/>
    </source>
</evidence>
<evidence type="ECO:0000313" key="9">
    <source>
        <dbReference type="RefSeq" id="XP_022250152.1"/>
    </source>
</evidence>
<keyword evidence="3 7" id="KW-0812">Transmembrane</keyword>
<comment type="similarity">
    <text evidence="2">Belongs to the TMEM151 family.</text>
</comment>
<evidence type="ECO:0000256" key="1">
    <source>
        <dbReference type="ARBA" id="ARBA00004141"/>
    </source>
</evidence>
<name>A0ABM1T2P6_LIMPO</name>
<dbReference type="PANTHER" id="PTHR31893">
    <property type="entry name" value="TRANSMEMBRANE PROTEIN 151 HOMOLOG"/>
    <property type="match status" value="1"/>
</dbReference>
<evidence type="ECO:0000256" key="7">
    <source>
        <dbReference type="SAM" id="Phobius"/>
    </source>
</evidence>
<reference evidence="9" key="1">
    <citation type="submission" date="2025-08" db="UniProtKB">
        <authorList>
            <consortium name="RefSeq"/>
        </authorList>
    </citation>
    <scope>IDENTIFICATION</scope>
    <source>
        <tissue evidence="9">Muscle</tissue>
    </source>
</reference>
<feature type="transmembrane region" description="Helical" evidence="7">
    <location>
        <begin position="74"/>
        <end position="92"/>
    </location>
</feature>
<accession>A0ABM1T2P6</accession>
<sequence length="529" mass="60430">MSASAEEDSEQRPLKPSLCQRRDPHLKCLVLTLSIFGCLGAVTWCRLTEVTRLVVNFQSFPITTRRNVSPCDEGYIYIPVAFLAMLYLVYLVECWHCSTRLELTYKVDVNDVYEQIQQMREAQPVIWWKAVCYHYVRRTRQVTRYRNGDAYTTTQIYYERINTHVAGSCFSYTHCGVKDISNILVDLEKYPATKIRFSKGFAFANLEAASEFEDQRTRFFQTNERYDDYLEMREGLDLIGVNFQEYMIAFADPEHLPWYVSNFVFWTCSLLLLSWPLRILIECQTAYVHYQVTKLFGVNYLTPASADTVVSNRLSRGSTLDSSELEGIITNNFTVAPSYSEALLLEGTTGGLSLPTDSNGNIPNEVFPVRFSMDTDSRLSLLGTNRSRGSREFSRTFLRTSNNRSSWTAGTGRSPPSRPALHTSISRTSLQNGQTVFQTTPLSPNDGSVWRRNSHPNQNTTRASPPPYEEALLLSRPVFLPLRRSNTERDLYGDFVSEQRISSRVDNNIALSMETADSSRINLFDVKCV</sequence>
<dbReference type="RefSeq" id="XP_022250152.1">
    <property type="nucleotide sequence ID" value="XM_022394444.1"/>
</dbReference>
<feature type="region of interest" description="Disordered" evidence="6">
    <location>
        <begin position="403"/>
        <end position="467"/>
    </location>
</feature>